<dbReference type="InterPro" id="IPR010652">
    <property type="entry name" value="DUF1232"/>
</dbReference>
<evidence type="ECO:0000313" key="7">
    <source>
        <dbReference type="Proteomes" id="UP000034982"/>
    </source>
</evidence>
<dbReference type="AlphaFoldDB" id="W2CH54"/>
<dbReference type="GO" id="GO:0012505">
    <property type="term" value="C:endomembrane system"/>
    <property type="evidence" value="ECO:0007669"/>
    <property type="project" value="UniProtKB-SubCell"/>
</dbReference>
<gene>
    <name evidence="6" type="ORF">T230_13010</name>
</gene>
<keyword evidence="2" id="KW-0812">Transmembrane</keyword>
<evidence type="ECO:0000256" key="4">
    <source>
        <dbReference type="ARBA" id="ARBA00023136"/>
    </source>
</evidence>
<evidence type="ECO:0000256" key="1">
    <source>
        <dbReference type="ARBA" id="ARBA00004127"/>
    </source>
</evidence>
<evidence type="ECO:0000256" key="2">
    <source>
        <dbReference type="ARBA" id="ARBA00022692"/>
    </source>
</evidence>
<comment type="caution">
    <text evidence="6">The sequence shown here is derived from an EMBL/GenBank/DDBJ whole genome shotgun (WGS) entry which is preliminary data.</text>
</comment>
<protein>
    <recommendedName>
        <fullName evidence="5">DUF1232 domain-containing protein</fullName>
    </recommendedName>
</protein>
<keyword evidence="3" id="KW-1133">Transmembrane helix</keyword>
<dbReference type="EMBL" id="AYYE01001193">
    <property type="protein sequence ID" value="ETK06363.1"/>
    <property type="molecule type" value="Genomic_DNA"/>
</dbReference>
<comment type="subcellular location">
    <subcellularLocation>
        <location evidence="1">Endomembrane system</location>
        <topology evidence="1">Multi-pass membrane protein</topology>
    </subcellularLocation>
</comment>
<evidence type="ECO:0000256" key="3">
    <source>
        <dbReference type="ARBA" id="ARBA00022989"/>
    </source>
</evidence>
<dbReference type="PATRIC" id="fig|1411022.3.peg.1658"/>
<feature type="domain" description="DUF1232" evidence="5">
    <location>
        <begin position="68"/>
        <end position="103"/>
    </location>
</feature>
<evidence type="ECO:0000313" key="6">
    <source>
        <dbReference type="EMBL" id="ETK06363.1"/>
    </source>
</evidence>
<accession>W2CH54</accession>
<keyword evidence="4" id="KW-0472">Membrane</keyword>
<name>W2CH54_9BACT</name>
<dbReference type="Proteomes" id="UP000034982">
    <property type="component" value="Unassembled WGS sequence"/>
</dbReference>
<sequence length="143" mass="16662">MDRNESNEERNLPLRQLEEATSYSKYYDDKRFWRKVRRIAQKVGGSVLKPVLLLFYMMKSDSVSLKDKAYIVGALGYFVLPIDIVPDFLAGLGYTDDLAVITLLIKYLKDNITPEIEMRVDAKIHDLMETKEEQEQEKEQPQV</sequence>
<evidence type="ECO:0000259" key="5">
    <source>
        <dbReference type="Pfam" id="PF06803"/>
    </source>
</evidence>
<organism evidence="6 7">
    <name type="scientific">Tannerella sp. oral taxon BU063 isolate Cell 1/3</name>
    <dbReference type="NCBI Taxonomy" id="1411022"/>
    <lineage>
        <taxon>Bacteria</taxon>
        <taxon>Pseudomonadati</taxon>
        <taxon>Bacteroidota</taxon>
        <taxon>Bacteroidia</taxon>
        <taxon>Bacteroidales</taxon>
        <taxon>Tannerellaceae</taxon>
        <taxon>Tannerella</taxon>
    </lineage>
</organism>
<reference evidence="6 7" key="1">
    <citation type="submission" date="2013-11" db="EMBL/GenBank/DDBJ databases">
        <title>Single cell genomics of uncultured Tannerella BU063 (oral taxon 286).</title>
        <authorList>
            <person name="Beall C.J."/>
            <person name="Campbell A.G."/>
            <person name="Griffen A.L."/>
            <person name="Podar M."/>
            <person name="Leys E.J."/>
        </authorList>
    </citation>
    <scope>NUCLEOTIDE SEQUENCE [LARGE SCALE GENOMIC DNA]</scope>
    <source>
        <strain evidence="6">Cell 1/3</strain>
    </source>
</reference>
<dbReference type="Pfam" id="PF06803">
    <property type="entry name" value="DUF1232"/>
    <property type="match status" value="1"/>
</dbReference>
<proteinExistence type="predicted"/>